<evidence type="ECO:0000313" key="3">
    <source>
        <dbReference type="EMBL" id="MDH5824224.1"/>
    </source>
</evidence>
<sequence length="407" mass="44400">MAEDDDKNEPKQKASLKEFLVRLSAPFSLVTVGLGEITARRMTLGRRAVFETRAPHPDGITDIDLVRIYAGCVAARPSEDPDDISPPLTEEEVECLTDDDLRLFASDYLHHIFEVRSDKDPVAMLAALIRKEHKEWSDSSKRLKDSVATTMARAGATTEIMKNWPGLSSSVSDVGSLKERIDKMFGSSLAGYEAVGKTLRKLQEEQNSSVFQRLTRDSFSVLDKFNSDLASESVIKGIEPTQSRYENLHLPRLSDTPQGRTALSTEKMEAAVGRMEDGMGLVVAHAGEMSDVTAKLLQTLRNEAVESQKHARRAIGLAMLTLAVSAVALVFTAWYAVIGYGADRSEAGADESATASIIEALGEQNALLRAMHQEQSAANKLASDRADQQAKVSAEREVPPPKVADGQ</sequence>
<organism evidence="3 4">
    <name type="scientific">Luteimonas endophytica</name>
    <dbReference type="NCBI Taxonomy" id="3042023"/>
    <lineage>
        <taxon>Bacteria</taxon>
        <taxon>Pseudomonadati</taxon>
        <taxon>Pseudomonadota</taxon>
        <taxon>Gammaproteobacteria</taxon>
        <taxon>Lysobacterales</taxon>
        <taxon>Lysobacteraceae</taxon>
        <taxon>Luteimonas</taxon>
    </lineage>
</organism>
<keyword evidence="2" id="KW-1133">Transmembrane helix</keyword>
<evidence type="ECO:0000313" key="4">
    <source>
        <dbReference type="Proteomes" id="UP001156940"/>
    </source>
</evidence>
<proteinExistence type="predicted"/>
<comment type="caution">
    <text evidence="3">The sequence shown here is derived from an EMBL/GenBank/DDBJ whole genome shotgun (WGS) entry which is preliminary data.</text>
</comment>
<dbReference type="Proteomes" id="UP001156940">
    <property type="component" value="Unassembled WGS sequence"/>
</dbReference>
<dbReference type="RefSeq" id="WP_280575522.1">
    <property type="nucleotide sequence ID" value="NZ_JARXRM010000043.1"/>
</dbReference>
<keyword evidence="4" id="KW-1185">Reference proteome</keyword>
<gene>
    <name evidence="3" type="ORF">QFW77_14680</name>
</gene>
<name>A0ABT6JBT4_9GAMM</name>
<evidence type="ECO:0000256" key="1">
    <source>
        <dbReference type="SAM" id="MobiDB-lite"/>
    </source>
</evidence>
<evidence type="ECO:0000256" key="2">
    <source>
        <dbReference type="SAM" id="Phobius"/>
    </source>
</evidence>
<reference evidence="3 4" key="1">
    <citation type="submission" date="2023-04" db="EMBL/GenBank/DDBJ databases">
        <title>Luteimonas endophyticus RD2P54.</title>
        <authorList>
            <person name="Sun J.-Q."/>
        </authorList>
    </citation>
    <scope>NUCLEOTIDE SEQUENCE [LARGE SCALE GENOMIC DNA]</scope>
    <source>
        <strain evidence="3 4">RD2P54</strain>
    </source>
</reference>
<dbReference type="EMBL" id="JARXRM010000043">
    <property type="protein sequence ID" value="MDH5824224.1"/>
    <property type="molecule type" value="Genomic_DNA"/>
</dbReference>
<feature type="compositionally biased region" description="Basic and acidic residues" evidence="1">
    <location>
        <begin position="382"/>
        <end position="399"/>
    </location>
</feature>
<keyword evidence="2" id="KW-0472">Membrane</keyword>
<protein>
    <submittedName>
        <fullName evidence="3">Uncharacterized protein</fullName>
    </submittedName>
</protein>
<keyword evidence="2" id="KW-0812">Transmembrane</keyword>
<feature type="transmembrane region" description="Helical" evidence="2">
    <location>
        <begin position="20"/>
        <end position="39"/>
    </location>
</feature>
<feature type="region of interest" description="Disordered" evidence="1">
    <location>
        <begin position="373"/>
        <end position="407"/>
    </location>
</feature>
<feature type="transmembrane region" description="Helical" evidence="2">
    <location>
        <begin position="317"/>
        <end position="337"/>
    </location>
</feature>
<accession>A0ABT6JBT4</accession>